<evidence type="ECO:0000313" key="3">
    <source>
        <dbReference type="EMBL" id="SMO84759.1"/>
    </source>
</evidence>
<dbReference type="Pfam" id="PF19904">
    <property type="entry name" value="DUF6377"/>
    <property type="match status" value="1"/>
</dbReference>
<feature type="transmembrane region" description="Helical" evidence="1">
    <location>
        <begin position="338"/>
        <end position="360"/>
    </location>
</feature>
<dbReference type="Gene3D" id="1.25.40.10">
    <property type="entry name" value="Tetratricopeptide repeat domain"/>
    <property type="match status" value="1"/>
</dbReference>
<protein>
    <recommendedName>
        <fullName evidence="2">DUF6377 domain-containing protein</fullName>
    </recommendedName>
</protein>
<dbReference type="Proteomes" id="UP000320300">
    <property type="component" value="Unassembled WGS sequence"/>
</dbReference>
<accession>A0A521ELG6</accession>
<dbReference type="InterPro" id="IPR045957">
    <property type="entry name" value="DUF6377"/>
</dbReference>
<organism evidence="3 4">
    <name type="scientific">Pedobacter westerhofensis</name>
    <dbReference type="NCBI Taxonomy" id="425512"/>
    <lineage>
        <taxon>Bacteria</taxon>
        <taxon>Pseudomonadati</taxon>
        <taxon>Bacteroidota</taxon>
        <taxon>Sphingobacteriia</taxon>
        <taxon>Sphingobacteriales</taxon>
        <taxon>Sphingobacteriaceae</taxon>
        <taxon>Pedobacter</taxon>
    </lineage>
</organism>
<keyword evidence="4" id="KW-1185">Reference proteome</keyword>
<keyword evidence="1" id="KW-1133">Transmembrane helix</keyword>
<dbReference type="AlphaFoldDB" id="A0A521ELG6"/>
<keyword evidence="1" id="KW-0812">Transmembrane</keyword>
<sequence>MLSSAPIYNSLKPMKFFIPAIIYFLLPCAALCHQQDSLLSVLKMEILRKNEYDTKKEQKIIRLRNQLQRVPSSDLEKQYLLCDQLYWEYKDYLFDSAHVYTKRLIRIATSLKHVPRRYESQIKLGFIQVSCGMFKEAFDGIDQLEVGLMPDEVKFRYYQLKTRAFTRLSMYNTNKFYSPVHQSESMVALICAIQLSPPHSFERLSLTAVLYNNMNKTKEAAACYRRLLSNDTLTEHQMAIASHNLSNLTEGPEKRSLITKSAIYDIRTSTKETMAIFRLAELLFKEGNIEDTEFLLKEATEQASFYGNKLHNDEIMTAMKALEAEKLIRLESSKNRTLTTLICILAAAITATGIIFYVVYRKLQDVRRREANVNEQNRQLDYLNKKLSEDAIIKEEYIGYFFQVVSGYIQKLEKIKRSSERMIRHESYKELAEIARGIDIKKERTSLFDTFDNIFLKLFPNFISSFNSLLKAEDQIIPKKTEVLNTSLRIFALVRLGIKDSQTIANILENTISTIYTYKFRVKSKAIVQGEEFDKMIMEIKFNDQEKQAVNS</sequence>
<dbReference type="EMBL" id="FXTN01000008">
    <property type="protein sequence ID" value="SMO84759.1"/>
    <property type="molecule type" value="Genomic_DNA"/>
</dbReference>
<evidence type="ECO:0000259" key="2">
    <source>
        <dbReference type="Pfam" id="PF19904"/>
    </source>
</evidence>
<evidence type="ECO:0000256" key="1">
    <source>
        <dbReference type="SAM" id="Phobius"/>
    </source>
</evidence>
<dbReference type="InterPro" id="IPR011990">
    <property type="entry name" value="TPR-like_helical_dom_sf"/>
</dbReference>
<proteinExistence type="predicted"/>
<reference evidence="3 4" key="1">
    <citation type="submission" date="2017-05" db="EMBL/GenBank/DDBJ databases">
        <authorList>
            <person name="Varghese N."/>
            <person name="Submissions S."/>
        </authorList>
    </citation>
    <scope>NUCLEOTIDE SEQUENCE [LARGE SCALE GENOMIC DNA]</scope>
    <source>
        <strain evidence="3 4">DSM 19036</strain>
    </source>
</reference>
<feature type="domain" description="DUF6377" evidence="2">
    <location>
        <begin position="265"/>
        <end position="505"/>
    </location>
</feature>
<gene>
    <name evidence="3" type="ORF">SAMN06265348_108272</name>
</gene>
<name>A0A521ELG6_9SPHI</name>
<keyword evidence="1" id="KW-0472">Membrane</keyword>
<evidence type="ECO:0000313" key="4">
    <source>
        <dbReference type="Proteomes" id="UP000320300"/>
    </source>
</evidence>